<dbReference type="SUPFAM" id="SSF57850">
    <property type="entry name" value="RING/U-box"/>
    <property type="match status" value="1"/>
</dbReference>
<dbReference type="CDD" id="cd16448">
    <property type="entry name" value="RING-H2"/>
    <property type="match status" value="1"/>
</dbReference>
<protein>
    <submittedName>
        <fullName evidence="12">Uncharacterized protein LOC112050690</fullName>
    </submittedName>
</protein>
<dbReference type="InterPro" id="IPR013083">
    <property type="entry name" value="Znf_RING/FYVE/PHD"/>
</dbReference>
<dbReference type="PANTHER" id="PTHR12420:SF42">
    <property type="entry name" value="G2_M PHASE-SPECIFIC E3 UBIQUITIN-PROTEIN LIGASE"/>
    <property type="match status" value="1"/>
</dbReference>
<feature type="region of interest" description="Disordered" evidence="9">
    <location>
        <begin position="693"/>
        <end position="804"/>
    </location>
</feature>
<evidence type="ECO:0000256" key="8">
    <source>
        <dbReference type="ARBA" id="ARBA00023242"/>
    </source>
</evidence>
<dbReference type="InterPro" id="IPR034732">
    <property type="entry name" value="EPHD"/>
</dbReference>
<evidence type="ECO:0000256" key="9">
    <source>
        <dbReference type="SAM" id="MobiDB-lite"/>
    </source>
</evidence>
<comment type="subcellular location">
    <subcellularLocation>
        <location evidence="1">Nucleus</location>
    </subcellularLocation>
</comment>
<evidence type="ECO:0000256" key="7">
    <source>
        <dbReference type="ARBA" id="ARBA00022833"/>
    </source>
</evidence>
<keyword evidence="7" id="KW-0862">Zinc</keyword>
<name>A0A6J1NIG7_BICAN</name>
<accession>A0A6J1NIG7</accession>
<dbReference type="Gene3D" id="3.30.40.10">
    <property type="entry name" value="Zinc/RING finger domain, C3HC4 (zinc finger)"/>
    <property type="match status" value="3"/>
</dbReference>
<keyword evidence="5" id="KW-0863">Zinc-finger</keyword>
<dbReference type="Pfam" id="PF26054">
    <property type="entry name" value="PHD_G2E3"/>
    <property type="match status" value="1"/>
</dbReference>
<dbReference type="SMART" id="SM00249">
    <property type="entry name" value="PHD"/>
    <property type="match status" value="1"/>
</dbReference>
<dbReference type="SUPFAM" id="SSF57903">
    <property type="entry name" value="FYVE/PHD zinc finger"/>
    <property type="match status" value="1"/>
</dbReference>
<feature type="compositionally biased region" description="Polar residues" evidence="9">
    <location>
        <begin position="381"/>
        <end position="390"/>
    </location>
</feature>
<organism evidence="11 12">
    <name type="scientific">Bicyclus anynana</name>
    <name type="common">Squinting bush brown butterfly</name>
    <dbReference type="NCBI Taxonomy" id="110368"/>
    <lineage>
        <taxon>Eukaryota</taxon>
        <taxon>Metazoa</taxon>
        <taxon>Ecdysozoa</taxon>
        <taxon>Arthropoda</taxon>
        <taxon>Hexapoda</taxon>
        <taxon>Insecta</taxon>
        <taxon>Pterygota</taxon>
        <taxon>Neoptera</taxon>
        <taxon>Endopterygota</taxon>
        <taxon>Lepidoptera</taxon>
        <taxon>Glossata</taxon>
        <taxon>Ditrysia</taxon>
        <taxon>Papilionoidea</taxon>
        <taxon>Nymphalidae</taxon>
        <taxon>Satyrinae</taxon>
        <taxon>Satyrini</taxon>
        <taxon>Mycalesina</taxon>
        <taxon>Bicyclus</taxon>
    </lineage>
</organism>
<feature type="compositionally biased region" description="Basic residues" evidence="9">
    <location>
        <begin position="731"/>
        <end position="748"/>
    </location>
</feature>
<feature type="region of interest" description="Disordered" evidence="9">
    <location>
        <begin position="372"/>
        <end position="440"/>
    </location>
</feature>
<dbReference type="OrthoDB" id="512616at2759"/>
<feature type="domain" description="PHD-type" evidence="10">
    <location>
        <begin position="18"/>
        <end position="133"/>
    </location>
</feature>
<evidence type="ECO:0000259" key="10">
    <source>
        <dbReference type="PROSITE" id="PS51805"/>
    </source>
</evidence>
<feature type="compositionally biased region" description="Basic and acidic residues" evidence="9">
    <location>
        <begin position="778"/>
        <end position="797"/>
    </location>
</feature>
<dbReference type="InterPro" id="IPR011011">
    <property type="entry name" value="Znf_FYVE_PHD"/>
</dbReference>
<proteinExistence type="predicted"/>
<dbReference type="RefSeq" id="XP_023944777.1">
    <property type="nucleotide sequence ID" value="XM_024089009.2"/>
</dbReference>
<dbReference type="InterPro" id="IPR059102">
    <property type="entry name" value="PHD_PHF7/G2E3-like"/>
</dbReference>
<dbReference type="GO" id="GO:0005634">
    <property type="term" value="C:nucleus"/>
    <property type="evidence" value="ECO:0007669"/>
    <property type="project" value="TreeGrafter"/>
</dbReference>
<dbReference type="PROSITE" id="PS51805">
    <property type="entry name" value="EPHD"/>
    <property type="match status" value="1"/>
</dbReference>
<evidence type="ECO:0000256" key="2">
    <source>
        <dbReference type="ARBA" id="ARBA00004906"/>
    </source>
</evidence>
<reference evidence="12" key="1">
    <citation type="submission" date="2025-08" db="UniProtKB">
        <authorList>
            <consortium name="RefSeq"/>
        </authorList>
    </citation>
    <scope>IDENTIFICATION</scope>
</reference>
<feature type="compositionally biased region" description="Basic and acidic residues" evidence="9">
    <location>
        <begin position="693"/>
        <end position="702"/>
    </location>
</feature>
<evidence type="ECO:0000313" key="12">
    <source>
        <dbReference type="RefSeq" id="XP_023944777.1"/>
    </source>
</evidence>
<evidence type="ECO:0000256" key="4">
    <source>
        <dbReference type="ARBA" id="ARBA00022723"/>
    </source>
</evidence>
<keyword evidence="6" id="KW-0833">Ubl conjugation pathway</keyword>
<evidence type="ECO:0000313" key="11">
    <source>
        <dbReference type="Proteomes" id="UP001652582"/>
    </source>
</evidence>
<dbReference type="PANTHER" id="PTHR12420">
    <property type="entry name" value="PHD FINGER PROTEIN"/>
    <property type="match status" value="1"/>
</dbReference>
<dbReference type="Proteomes" id="UP001652582">
    <property type="component" value="Chromosome 27"/>
</dbReference>
<dbReference type="CDD" id="cd15669">
    <property type="entry name" value="ePHD_PHF7_G2E3_like"/>
    <property type="match status" value="1"/>
</dbReference>
<dbReference type="KEGG" id="bany:112050690"/>
<dbReference type="InterPro" id="IPR051188">
    <property type="entry name" value="PHD-type_Zinc_Finger"/>
</dbReference>
<evidence type="ECO:0000256" key="1">
    <source>
        <dbReference type="ARBA" id="ARBA00004123"/>
    </source>
</evidence>
<dbReference type="GO" id="GO:0008270">
    <property type="term" value="F:zinc ion binding"/>
    <property type="evidence" value="ECO:0007669"/>
    <property type="project" value="UniProtKB-KW"/>
</dbReference>
<keyword evidence="8" id="KW-0539">Nucleus</keyword>
<evidence type="ECO:0000256" key="6">
    <source>
        <dbReference type="ARBA" id="ARBA00022786"/>
    </source>
</evidence>
<evidence type="ECO:0000256" key="3">
    <source>
        <dbReference type="ARBA" id="ARBA00022679"/>
    </source>
</evidence>
<comment type="pathway">
    <text evidence="2">Protein modification; protein ubiquitination.</text>
</comment>
<gene>
    <name evidence="12" type="primary">LOC112050690</name>
</gene>
<dbReference type="Pfam" id="PF13771">
    <property type="entry name" value="zf-HC5HC2H"/>
    <property type="match status" value="1"/>
</dbReference>
<evidence type="ECO:0000256" key="5">
    <source>
        <dbReference type="ARBA" id="ARBA00022771"/>
    </source>
</evidence>
<dbReference type="InterPro" id="IPR001965">
    <property type="entry name" value="Znf_PHD"/>
</dbReference>
<dbReference type="AlphaFoldDB" id="A0A6J1NIG7"/>
<keyword evidence="11" id="KW-1185">Reference proteome</keyword>
<dbReference type="GeneID" id="112050690"/>
<dbReference type="InterPro" id="IPR042013">
    <property type="entry name" value="PHF7/G2E3_ePHD"/>
</dbReference>
<keyword evidence="4" id="KW-0479">Metal-binding</keyword>
<sequence>MAARIANTKHLAILADKGEPCAFCKRNFDDESIYGKLYSIGDIHCHYFCALLSCCLIQKGQDYEGLFGFMYPDIMAEVKRSKKHKCSYCGQEGATLGCSVAKCKKQFHLPCGRERHAVSLYYGNYKSFCEKHAPKQIISPAIMDIVKARLSKMKKKNKGKCLQKKKVGESTTDTENAEEEPVCVICYEAVEAFPSAKTFWPPCCARDAWFHRPCLQRMALSAGVHYLKCPLCNDKVTFTAVVHSQGYYIPDRDAAWELEQNAFSGMYERRVECLAEVCKCPNGRNYDANSGIWDVKLCVLCGSPGVHAGCTTAEHHVCAVCTPAAPDPPRLAVIDSVSLPRHSQDTQQTRSGGFMPCRMSIRRTKPRHVLLADLTRLPRPSCSSQNNGVSTRDDDNNGNQSANTTRSREELNLRTPKRPNPNHTDPVQPADPVPKQPENDLLSPLKLLKQGLIEKISVTEADKIIFEPSLMEQIRKKFSKPRPLCVKRKMISDIISEILNYAENEPNIVMDMKNSTDIGNDEGPIEDVTNEHKNISDTNMKTPCPEEIPIQNQKDTETLGNTTKYISENANLTPKKPESLEDESSSSPFQLPPEFIADSSNSLPITDTPKKLKKVNIQNDSMEISENNQIVNIDLVENGAPEDHKLSETKCLFKLNPLNKDMLHKNVDIDLESFKNQYLNEVDRKINIKFERTHESTNERSPLKGSTAVDLNNTRKPPKRKLPSRHDVANKKRKTTKTVRKLKNKYKLRTNDRESDTAGQSNNKENTIKRRSKKRYSVRKDDKDEGGVKKERLSHKDGVKKRKYKRKHTKLSINNRNIKLKIRFQSSELNLKITKSKRSRRVKKESPKVLKQYILQYPADHKPLKDYIVRPDTDVIPILKKKIKSEMLTDNLKQTSIINFFKVSPKN</sequence>
<keyword evidence="3" id="KW-0808">Transferase</keyword>